<reference evidence="3 4" key="1">
    <citation type="submission" date="2019-12" db="EMBL/GenBank/DDBJ databases">
        <title>Spirosoma sp. HMF4905 genome sequencing and assembly.</title>
        <authorList>
            <person name="Kang H."/>
            <person name="Cha I."/>
            <person name="Kim H."/>
            <person name="Joh K."/>
        </authorList>
    </citation>
    <scope>NUCLEOTIDE SEQUENCE [LARGE SCALE GENOMIC DNA]</scope>
    <source>
        <strain evidence="3 4">HMF4905</strain>
    </source>
</reference>
<feature type="compositionally biased region" description="Low complexity" evidence="1">
    <location>
        <begin position="115"/>
        <end position="124"/>
    </location>
</feature>
<feature type="transmembrane region" description="Helical" evidence="2">
    <location>
        <begin position="180"/>
        <end position="201"/>
    </location>
</feature>
<dbReference type="AlphaFoldDB" id="A0A7K1SN06"/>
<evidence type="ECO:0000313" key="3">
    <source>
        <dbReference type="EMBL" id="MVM34986.1"/>
    </source>
</evidence>
<accession>A0A7K1SN06</accession>
<dbReference type="Proteomes" id="UP000436006">
    <property type="component" value="Unassembled WGS sequence"/>
</dbReference>
<keyword evidence="2" id="KW-0812">Transmembrane</keyword>
<keyword evidence="2" id="KW-0472">Membrane</keyword>
<protein>
    <submittedName>
        <fullName evidence="3">Uncharacterized protein</fullName>
    </submittedName>
</protein>
<name>A0A7K1SN06_9BACT</name>
<comment type="caution">
    <text evidence="3">The sequence shown here is derived from an EMBL/GenBank/DDBJ whole genome shotgun (WGS) entry which is preliminary data.</text>
</comment>
<feature type="compositionally biased region" description="Polar residues" evidence="1">
    <location>
        <begin position="125"/>
        <end position="136"/>
    </location>
</feature>
<gene>
    <name evidence="3" type="ORF">GO755_33470</name>
</gene>
<proteinExistence type="predicted"/>
<dbReference type="EMBL" id="WPIN01000019">
    <property type="protein sequence ID" value="MVM34986.1"/>
    <property type="molecule type" value="Genomic_DNA"/>
</dbReference>
<sequence length="208" mass="21705">MSSTYTYKASQRGQLVKVVAPDSVRVYSSPESSGITPEFINGPQTVGTATGKNFSDGIKTWLEVLRVSFGLVLSVPQVTALYLLADDVTLETNPAYDASKDTSAPNSDGSYNGVASGSTGSTSAPTKDTSDVSTTPGAGRVPVTASDGKTVYVLVPAPTTTTPTTTPPTETDTTKKYLTWGLYGVLGLGIVTLIVVLVMSFNKPKKKP</sequence>
<evidence type="ECO:0000313" key="4">
    <source>
        <dbReference type="Proteomes" id="UP000436006"/>
    </source>
</evidence>
<feature type="region of interest" description="Disordered" evidence="1">
    <location>
        <begin position="96"/>
        <end position="144"/>
    </location>
</feature>
<evidence type="ECO:0000256" key="2">
    <source>
        <dbReference type="SAM" id="Phobius"/>
    </source>
</evidence>
<evidence type="ECO:0000256" key="1">
    <source>
        <dbReference type="SAM" id="MobiDB-lite"/>
    </source>
</evidence>
<keyword evidence="2" id="KW-1133">Transmembrane helix</keyword>
<keyword evidence="4" id="KW-1185">Reference proteome</keyword>
<feature type="compositionally biased region" description="Polar residues" evidence="1">
    <location>
        <begin position="101"/>
        <end position="110"/>
    </location>
</feature>
<organism evidence="3 4">
    <name type="scientific">Spirosoma arboris</name>
    <dbReference type="NCBI Taxonomy" id="2682092"/>
    <lineage>
        <taxon>Bacteria</taxon>
        <taxon>Pseudomonadati</taxon>
        <taxon>Bacteroidota</taxon>
        <taxon>Cytophagia</taxon>
        <taxon>Cytophagales</taxon>
        <taxon>Cytophagaceae</taxon>
        <taxon>Spirosoma</taxon>
    </lineage>
</organism>
<dbReference type="RefSeq" id="WP_157589798.1">
    <property type="nucleotide sequence ID" value="NZ_WPIN01000019.1"/>
</dbReference>